<dbReference type="EMBL" id="CDPU01000055">
    <property type="protein sequence ID" value="CEO55688.1"/>
    <property type="molecule type" value="Genomic_DNA"/>
</dbReference>
<dbReference type="AlphaFoldDB" id="A0A0B7KDR7"/>
<dbReference type="PANTHER" id="PTHR47657:SF7">
    <property type="entry name" value="STEROL REGULATORY ELEMENT-BINDING PROTEIN ECM22"/>
    <property type="match status" value="1"/>
</dbReference>
<proteinExistence type="predicted"/>
<name>A0A0B7KDR7_BIOOC</name>
<sequence>CDEHRPSCRNCIRHGVSCDFDGQFIIGTPNNSASKSLPDRNVGSNSISNQAEDLNMVDLELMYNFTTFTFATLSDDPSLRQMLKTTAVKMAMDNDCLMRMILAVSALHLAHYRPSRRVHYLQRGLEHHAAANRKAISLLTDLRQEDCEALHLFSVLTLFFALGCPREEQSSFILGESVVPNWLALVRGTEPIIQILDPNTYKGPLAPLFEYGRNAWRKLYGSEQPRNPALLMELQDQVSRACKDKEVLPIYLATIDHLRHILGMIIPSARIGGADWNGGSLDGYHKTAASARPSPQGPRLEPWDILVVTWHMVDFLSLLQVARPEQEALSIFAHMLIIFKKLESQWWLEGWATHVMERVWGLLDDEHKLWTQWPIEELGWVPP</sequence>
<feature type="non-terminal residue" evidence="2">
    <location>
        <position position="1"/>
    </location>
</feature>
<dbReference type="InterPro" id="IPR052400">
    <property type="entry name" value="Zn2-C6_fungal_TF"/>
</dbReference>
<reference evidence="2" key="1">
    <citation type="submission" date="2015-01" db="EMBL/GenBank/DDBJ databases">
        <authorList>
            <person name="Durling Mikael"/>
        </authorList>
    </citation>
    <scope>NUCLEOTIDE SEQUENCE</scope>
</reference>
<organism evidence="2">
    <name type="scientific">Bionectria ochroleuca</name>
    <name type="common">Gliocladium roseum</name>
    <dbReference type="NCBI Taxonomy" id="29856"/>
    <lineage>
        <taxon>Eukaryota</taxon>
        <taxon>Fungi</taxon>
        <taxon>Dikarya</taxon>
        <taxon>Ascomycota</taxon>
        <taxon>Pezizomycotina</taxon>
        <taxon>Sordariomycetes</taxon>
        <taxon>Hypocreomycetidae</taxon>
        <taxon>Hypocreales</taxon>
        <taxon>Bionectriaceae</taxon>
        <taxon>Clonostachys</taxon>
    </lineage>
</organism>
<accession>A0A0B7KDR7</accession>
<dbReference type="GO" id="GO:0000981">
    <property type="term" value="F:DNA-binding transcription factor activity, RNA polymerase II-specific"/>
    <property type="evidence" value="ECO:0007669"/>
    <property type="project" value="InterPro"/>
</dbReference>
<dbReference type="GO" id="GO:0008270">
    <property type="term" value="F:zinc ion binding"/>
    <property type="evidence" value="ECO:0007669"/>
    <property type="project" value="InterPro"/>
</dbReference>
<dbReference type="CDD" id="cd00067">
    <property type="entry name" value="GAL4"/>
    <property type="match status" value="1"/>
</dbReference>
<protein>
    <recommendedName>
        <fullName evidence="3">Zn(2)-C6 fungal-type domain-containing protein</fullName>
    </recommendedName>
</protein>
<evidence type="ECO:0000313" key="2">
    <source>
        <dbReference type="EMBL" id="CEO55688.1"/>
    </source>
</evidence>
<gene>
    <name evidence="2" type="ORF">BN869_000011746_1</name>
</gene>
<keyword evidence="1" id="KW-0539">Nucleus</keyword>
<evidence type="ECO:0000256" key="1">
    <source>
        <dbReference type="ARBA" id="ARBA00023242"/>
    </source>
</evidence>
<dbReference type="Pfam" id="PF11951">
    <property type="entry name" value="Fungal_trans_2"/>
    <property type="match status" value="1"/>
</dbReference>
<evidence type="ECO:0008006" key="3">
    <source>
        <dbReference type="Google" id="ProtNLM"/>
    </source>
</evidence>
<dbReference type="PANTHER" id="PTHR47657">
    <property type="entry name" value="STEROL REGULATORY ELEMENT-BINDING PROTEIN ECM22"/>
    <property type="match status" value="1"/>
</dbReference>
<dbReference type="InterPro" id="IPR021858">
    <property type="entry name" value="Fun_TF"/>
</dbReference>
<dbReference type="InterPro" id="IPR001138">
    <property type="entry name" value="Zn2Cys6_DnaBD"/>
</dbReference>